<feature type="transmembrane region" description="Helical" evidence="6">
    <location>
        <begin position="529"/>
        <end position="547"/>
    </location>
</feature>
<dbReference type="Proteomes" id="UP000094801">
    <property type="component" value="Unassembled WGS sequence"/>
</dbReference>
<dbReference type="PANTHER" id="PTHR11040:SF210">
    <property type="entry name" value="ZINC-REGULATED TRANSPORTER 3"/>
    <property type="match status" value="1"/>
</dbReference>
<name>A0A1E4SXD6_9ASCO</name>
<dbReference type="InterPro" id="IPR003689">
    <property type="entry name" value="ZIP"/>
</dbReference>
<accession>A0A1E4SXD6</accession>
<dbReference type="EMBL" id="KV453858">
    <property type="protein sequence ID" value="ODV84132.1"/>
    <property type="molecule type" value="Genomic_DNA"/>
</dbReference>
<dbReference type="Pfam" id="PF02535">
    <property type="entry name" value="Zip"/>
    <property type="match status" value="1"/>
</dbReference>
<protein>
    <recommendedName>
        <fullName evidence="9">Zinc/iron permease</fullName>
    </recommendedName>
</protein>
<feature type="transmembrane region" description="Helical" evidence="6">
    <location>
        <begin position="494"/>
        <end position="517"/>
    </location>
</feature>
<organism evidence="7 8">
    <name type="scientific">[Candida] arabinofermentans NRRL YB-2248</name>
    <dbReference type="NCBI Taxonomy" id="983967"/>
    <lineage>
        <taxon>Eukaryota</taxon>
        <taxon>Fungi</taxon>
        <taxon>Dikarya</taxon>
        <taxon>Ascomycota</taxon>
        <taxon>Saccharomycotina</taxon>
        <taxon>Pichiomycetes</taxon>
        <taxon>Pichiales</taxon>
        <taxon>Pichiaceae</taxon>
        <taxon>Ogataea</taxon>
        <taxon>Ogataea/Candida clade</taxon>
    </lineage>
</organism>
<evidence type="ECO:0000256" key="1">
    <source>
        <dbReference type="ARBA" id="ARBA00004141"/>
    </source>
</evidence>
<evidence type="ECO:0008006" key="9">
    <source>
        <dbReference type="Google" id="ProtNLM"/>
    </source>
</evidence>
<feature type="transmembrane region" description="Helical" evidence="6">
    <location>
        <begin position="6"/>
        <end position="28"/>
    </location>
</feature>
<comment type="subcellular location">
    <subcellularLocation>
        <location evidence="1">Membrane</location>
        <topology evidence="1">Multi-pass membrane protein</topology>
    </subcellularLocation>
</comment>
<evidence type="ECO:0000256" key="4">
    <source>
        <dbReference type="ARBA" id="ARBA00023136"/>
    </source>
</evidence>
<feature type="region of interest" description="Disordered" evidence="5">
    <location>
        <begin position="163"/>
        <end position="191"/>
    </location>
</feature>
<feature type="region of interest" description="Disordered" evidence="5">
    <location>
        <begin position="326"/>
        <end position="387"/>
    </location>
</feature>
<gene>
    <name evidence="7" type="ORF">CANARDRAFT_29302</name>
</gene>
<evidence type="ECO:0000256" key="3">
    <source>
        <dbReference type="ARBA" id="ARBA00022989"/>
    </source>
</evidence>
<reference evidence="8" key="1">
    <citation type="submission" date="2016-04" db="EMBL/GenBank/DDBJ databases">
        <title>Comparative genomics of biotechnologically important yeasts.</title>
        <authorList>
            <consortium name="DOE Joint Genome Institute"/>
            <person name="Riley R."/>
            <person name="Haridas S."/>
            <person name="Wolfe K.H."/>
            <person name="Lopes M.R."/>
            <person name="Hittinger C.T."/>
            <person name="Goker M."/>
            <person name="Salamov A."/>
            <person name="Wisecaver J."/>
            <person name="Long T.M."/>
            <person name="Aerts A.L."/>
            <person name="Barry K."/>
            <person name="Choi C."/>
            <person name="Clum A."/>
            <person name="Coughlan A.Y."/>
            <person name="Deshpande S."/>
            <person name="Douglass A.P."/>
            <person name="Hanson S.J."/>
            <person name="Klenk H.-P."/>
            <person name="Labutti K."/>
            <person name="Lapidus A."/>
            <person name="Lindquist E."/>
            <person name="Lipzen A."/>
            <person name="Meier-Kolthoff J.P."/>
            <person name="Ohm R.A."/>
            <person name="Otillar R.P."/>
            <person name="Pangilinan J."/>
            <person name="Peng Y."/>
            <person name="Rokas A."/>
            <person name="Rosa C.A."/>
            <person name="Scheuner C."/>
            <person name="Sibirny A.A."/>
            <person name="Slot J.C."/>
            <person name="Stielow J.B."/>
            <person name="Sun H."/>
            <person name="Kurtzman C.P."/>
            <person name="Blackwell M."/>
            <person name="Grigoriev I.V."/>
            <person name="Jeffries T.W."/>
        </authorList>
    </citation>
    <scope>NUCLEOTIDE SEQUENCE [LARGE SCALE GENOMIC DNA]</scope>
    <source>
        <strain evidence="8">NRRL YB-2248</strain>
    </source>
</reference>
<feature type="compositionally biased region" description="Basic and acidic residues" evidence="5">
    <location>
        <begin position="363"/>
        <end position="382"/>
    </location>
</feature>
<feature type="transmembrane region" description="Helical" evidence="6">
    <location>
        <begin position="90"/>
        <end position="108"/>
    </location>
</feature>
<dbReference type="GO" id="GO:0005385">
    <property type="term" value="F:zinc ion transmembrane transporter activity"/>
    <property type="evidence" value="ECO:0007669"/>
    <property type="project" value="TreeGrafter"/>
</dbReference>
<evidence type="ECO:0000256" key="2">
    <source>
        <dbReference type="ARBA" id="ARBA00022692"/>
    </source>
</evidence>
<feature type="transmembrane region" description="Helical" evidence="6">
    <location>
        <begin position="459"/>
        <end position="482"/>
    </location>
</feature>
<dbReference type="PANTHER" id="PTHR11040">
    <property type="entry name" value="ZINC/IRON TRANSPORTER"/>
    <property type="match status" value="1"/>
</dbReference>
<dbReference type="STRING" id="983967.A0A1E4SXD6"/>
<feature type="transmembrane region" description="Helical" evidence="6">
    <location>
        <begin position="426"/>
        <end position="453"/>
    </location>
</feature>
<dbReference type="GO" id="GO:0016020">
    <property type="term" value="C:membrane"/>
    <property type="evidence" value="ECO:0007669"/>
    <property type="project" value="UniProtKB-SubCell"/>
</dbReference>
<proteinExistence type="predicted"/>
<feature type="compositionally biased region" description="Basic residues" evidence="5">
    <location>
        <begin position="342"/>
        <end position="362"/>
    </location>
</feature>
<dbReference type="AlphaFoldDB" id="A0A1E4SXD6"/>
<keyword evidence="3 6" id="KW-1133">Transmembrane helix</keyword>
<sequence>MNQGWLLVILTSLTTACGCSVIYIDLIYKTLFPKQFAKRPFHIQKSTNFLIGSLSLSSGCLLFSSLYKLLPKASKYLKHAKSLESHHRLMKIYLIVFYFSGIVVCSLLNKIIHLLTSESIVHCVHSDHSTHVGDENDDEDELHLHNNGYGAIDEESSMYTNDDPNHTPHVSSQAHFSSHHTPGKPFEMHNSTESTALLSKSSTVKRVSLVDLSLKALRGSIIEGECLGDIDCCQNEIINKYKLHNGSVIDRSELHFCTLPSEENIMFFNKDTKELLRKKSDYCERYPELEVVSPLVNGDSSETASSGSPSSYSAEVILAAEPHAENGMLVHPGPSHSQSQHSHTHAHHSHHHDHLHNHSHSHSHMDDVSSHAKSSNHDDEEHHHHHIQTPLSRLLSIGLQTTLAITLHKFPEGFIMYSTAQADPQLGITIFMSLFIHNFVEGFTMTLPIYIALNSRLKALAISGTLGALSQPMGAVLGWYFFRGNLDLTVDINRIVIGGLIALTSGFLTFIGLQMFASSIGFGGRQEVTLGWCFLGVFLIGLSDILTG</sequence>
<keyword evidence="2 6" id="KW-0812">Transmembrane</keyword>
<feature type="compositionally biased region" description="Polar residues" evidence="5">
    <location>
        <begin position="163"/>
        <end position="176"/>
    </location>
</feature>
<evidence type="ECO:0000313" key="7">
    <source>
        <dbReference type="EMBL" id="ODV84132.1"/>
    </source>
</evidence>
<evidence type="ECO:0000256" key="5">
    <source>
        <dbReference type="SAM" id="MobiDB-lite"/>
    </source>
</evidence>
<dbReference type="OrthoDB" id="262547at2759"/>
<feature type="transmembrane region" description="Helical" evidence="6">
    <location>
        <begin position="49"/>
        <end position="70"/>
    </location>
</feature>
<evidence type="ECO:0000256" key="6">
    <source>
        <dbReference type="SAM" id="Phobius"/>
    </source>
</evidence>
<keyword evidence="8" id="KW-1185">Reference proteome</keyword>
<evidence type="ECO:0000313" key="8">
    <source>
        <dbReference type="Proteomes" id="UP000094801"/>
    </source>
</evidence>
<keyword evidence="4 6" id="KW-0472">Membrane</keyword>